<evidence type="ECO:0000313" key="6">
    <source>
        <dbReference type="EMBL" id="GAT58427.1"/>
    </source>
</evidence>
<dbReference type="SUPFAM" id="SSF51905">
    <property type="entry name" value="FAD/NAD(P)-binding domain"/>
    <property type="match status" value="1"/>
</dbReference>
<sequence length="584" mass="63038">MGKTYMSPEALEDKQYDFIVVGAGTVRAFGTSLLPPVFNACTQAGGVVASRLSENPAFKVLVVEAGLSDDAEGSDVLRIPLFAGRASRTHFDWNYTTTPQPGLGGRAFAYPRGFVVGGCSNTNNLVYIRGPADDFDRIARVSGDAGWSWDNMKEYIQKNEQHVPSWKNGDELDFDTDAHGYGPLQTSLPAEPTELDRRVIETSKQLPDLFPFKRDLNSGDCLGVGWIHTTIGDGVRSSSSTAFLNPALATCDNIDLLIHTHVTRLLLTRPGSLDFRTVVLAHAEDGPTFTLTAKKEVILCAGAIGTPQILQLSGIGPADVLKQAGVPQLVHSPHVGQHLQGQPVVFYQWRVNEPTFSSLLRNPANFSPIMAEYADRRTGFAASPPFFNTMAFLRVPDEELVGMLDGCEDPAAGPKSAHFVYSWINTFIPNAGQPVPANGEWISVAVVLESPMSADSVNIKIASAFAHPAIDPSYFSAAAPFDVSAMITAFKTIHTFFSAPVWKESDYLGAPSDEVAALTSDAAIESYIRRYATTIRHPVGTARIGRDGHGVLESDLWVKNVEGVRVVDASVLPFASAGFPQAQV</sequence>
<evidence type="ECO:0000256" key="4">
    <source>
        <dbReference type="ARBA" id="ARBA00022827"/>
    </source>
</evidence>
<feature type="non-terminal residue" evidence="6">
    <location>
        <position position="1"/>
    </location>
</feature>
<evidence type="ECO:0000313" key="7">
    <source>
        <dbReference type="Proteomes" id="UP000815677"/>
    </source>
</evidence>
<evidence type="ECO:0000256" key="1">
    <source>
        <dbReference type="ARBA" id="ARBA00001974"/>
    </source>
</evidence>
<feature type="domain" description="Glucose-methanol-choline oxidoreductase N-terminal" evidence="5">
    <location>
        <begin position="302"/>
        <end position="316"/>
    </location>
</feature>
<dbReference type="InterPro" id="IPR007867">
    <property type="entry name" value="GMC_OxRtase_C"/>
</dbReference>
<comment type="cofactor">
    <cofactor evidence="1">
        <name>FAD</name>
        <dbReference type="ChEBI" id="CHEBI:57692"/>
    </cofactor>
</comment>
<dbReference type="Pfam" id="PF05199">
    <property type="entry name" value="GMC_oxred_C"/>
    <property type="match status" value="1"/>
</dbReference>
<keyword evidence="3" id="KW-0285">Flavoprotein</keyword>
<dbReference type="Gene3D" id="3.50.50.60">
    <property type="entry name" value="FAD/NAD(P)-binding domain"/>
    <property type="match status" value="1"/>
</dbReference>
<dbReference type="EMBL" id="DF849702">
    <property type="protein sequence ID" value="GAT58427.1"/>
    <property type="molecule type" value="Genomic_DNA"/>
</dbReference>
<gene>
    <name evidence="6" type="ORF">MCHLO_14863</name>
</gene>
<dbReference type="PANTHER" id="PTHR11552:SF147">
    <property type="entry name" value="CHOLINE DEHYDROGENASE, MITOCHONDRIAL"/>
    <property type="match status" value="1"/>
</dbReference>
<dbReference type="SUPFAM" id="SSF54373">
    <property type="entry name" value="FAD-linked reductases, C-terminal domain"/>
    <property type="match status" value="1"/>
</dbReference>
<evidence type="ECO:0000256" key="3">
    <source>
        <dbReference type="ARBA" id="ARBA00022630"/>
    </source>
</evidence>
<feature type="non-terminal residue" evidence="6">
    <location>
        <position position="584"/>
    </location>
</feature>
<organism evidence="6 7">
    <name type="scientific">Mycena chlorophos</name>
    <name type="common">Agaric fungus</name>
    <name type="synonym">Agaricus chlorophos</name>
    <dbReference type="NCBI Taxonomy" id="658473"/>
    <lineage>
        <taxon>Eukaryota</taxon>
        <taxon>Fungi</taxon>
        <taxon>Dikarya</taxon>
        <taxon>Basidiomycota</taxon>
        <taxon>Agaricomycotina</taxon>
        <taxon>Agaricomycetes</taxon>
        <taxon>Agaricomycetidae</taxon>
        <taxon>Agaricales</taxon>
        <taxon>Marasmiineae</taxon>
        <taxon>Mycenaceae</taxon>
        <taxon>Mycena</taxon>
    </lineage>
</organism>
<evidence type="ECO:0000256" key="2">
    <source>
        <dbReference type="ARBA" id="ARBA00010790"/>
    </source>
</evidence>
<dbReference type="Gene3D" id="3.30.560.10">
    <property type="entry name" value="Glucose Oxidase, domain 3"/>
    <property type="match status" value="1"/>
</dbReference>
<dbReference type="PIRSF" id="PIRSF000137">
    <property type="entry name" value="Alcohol_oxidase"/>
    <property type="match status" value="1"/>
</dbReference>
<comment type="similarity">
    <text evidence="2">Belongs to the GMC oxidoreductase family.</text>
</comment>
<dbReference type="Pfam" id="PF00732">
    <property type="entry name" value="GMC_oxred_N"/>
    <property type="match status" value="1"/>
</dbReference>
<name>A0ABQ0M566_MYCCL</name>
<protein>
    <submittedName>
        <fullName evidence="6">Aryl-alcohol oxidase-like protein</fullName>
    </submittedName>
</protein>
<accession>A0ABQ0M566</accession>
<keyword evidence="7" id="KW-1185">Reference proteome</keyword>
<dbReference type="PROSITE" id="PS00624">
    <property type="entry name" value="GMC_OXRED_2"/>
    <property type="match status" value="1"/>
</dbReference>
<dbReference type="Proteomes" id="UP000815677">
    <property type="component" value="Unassembled WGS sequence"/>
</dbReference>
<dbReference type="InterPro" id="IPR012132">
    <property type="entry name" value="GMC_OxRdtase"/>
</dbReference>
<dbReference type="PANTHER" id="PTHR11552">
    <property type="entry name" value="GLUCOSE-METHANOL-CHOLINE GMC OXIDOREDUCTASE"/>
    <property type="match status" value="1"/>
</dbReference>
<evidence type="ECO:0000259" key="5">
    <source>
        <dbReference type="PROSITE" id="PS00624"/>
    </source>
</evidence>
<reference evidence="6" key="1">
    <citation type="submission" date="2014-09" db="EMBL/GenBank/DDBJ databases">
        <title>Genome sequence of the luminous mushroom Mycena chlorophos for searching fungal bioluminescence genes.</title>
        <authorList>
            <person name="Tanaka Y."/>
            <person name="Kasuga D."/>
            <person name="Oba Y."/>
            <person name="Hase S."/>
            <person name="Sato K."/>
            <person name="Oba Y."/>
            <person name="Sakakibara Y."/>
        </authorList>
    </citation>
    <scope>NUCLEOTIDE SEQUENCE</scope>
</reference>
<proteinExistence type="inferred from homology"/>
<dbReference type="InterPro" id="IPR036188">
    <property type="entry name" value="FAD/NAD-bd_sf"/>
</dbReference>
<keyword evidence="4" id="KW-0274">FAD</keyword>
<dbReference type="InterPro" id="IPR000172">
    <property type="entry name" value="GMC_OxRdtase_N"/>
</dbReference>